<dbReference type="EMBL" id="JYDO01000038">
    <property type="protein sequence ID" value="KRZ75467.1"/>
    <property type="molecule type" value="Genomic_DNA"/>
</dbReference>
<proteinExistence type="predicted"/>
<accession>A0A0V1MUL4</accession>
<organism evidence="1 2">
    <name type="scientific">Trichinella papuae</name>
    <dbReference type="NCBI Taxonomy" id="268474"/>
    <lineage>
        <taxon>Eukaryota</taxon>
        <taxon>Metazoa</taxon>
        <taxon>Ecdysozoa</taxon>
        <taxon>Nematoda</taxon>
        <taxon>Enoplea</taxon>
        <taxon>Dorylaimia</taxon>
        <taxon>Trichinellida</taxon>
        <taxon>Trichinellidae</taxon>
        <taxon>Trichinella</taxon>
    </lineage>
</organism>
<dbReference type="Proteomes" id="UP000054843">
    <property type="component" value="Unassembled WGS sequence"/>
</dbReference>
<sequence>MIEYICRVKFLQQLVKAVGRSVGRSVSFKEHQMLAALKLFVFGQACKVTIESAVAQTVGSSLAFRSLQDRTEEQSRQPRQQN</sequence>
<gene>
    <name evidence="1" type="ORF">T10_390</name>
</gene>
<dbReference type="AlphaFoldDB" id="A0A0V1MUL4"/>
<reference evidence="1 2" key="1">
    <citation type="submission" date="2015-01" db="EMBL/GenBank/DDBJ databases">
        <title>Evolution of Trichinella species and genotypes.</title>
        <authorList>
            <person name="Korhonen P.K."/>
            <person name="Edoardo P."/>
            <person name="Giuseppe L.R."/>
            <person name="Gasser R.B."/>
        </authorList>
    </citation>
    <scope>NUCLEOTIDE SEQUENCE [LARGE SCALE GENOMIC DNA]</scope>
    <source>
        <strain evidence="1">ISS1980</strain>
    </source>
</reference>
<dbReference type="OrthoDB" id="10503414at2759"/>
<evidence type="ECO:0000313" key="2">
    <source>
        <dbReference type="Proteomes" id="UP000054843"/>
    </source>
</evidence>
<evidence type="ECO:0000313" key="1">
    <source>
        <dbReference type="EMBL" id="KRZ75467.1"/>
    </source>
</evidence>
<comment type="caution">
    <text evidence="1">The sequence shown here is derived from an EMBL/GenBank/DDBJ whole genome shotgun (WGS) entry which is preliminary data.</text>
</comment>
<protein>
    <submittedName>
        <fullName evidence="1">Uncharacterized protein</fullName>
    </submittedName>
</protein>
<keyword evidence="2" id="KW-1185">Reference proteome</keyword>
<name>A0A0V1MUL4_9BILA</name>